<evidence type="ECO:0000313" key="12">
    <source>
        <dbReference type="EMBL" id="KYG82838.1"/>
    </source>
</evidence>
<accession>A0A150XVW6</accession>
<dbReference type="OrthoDB" id="1522160at2"/>
<feature type="transmembrane region" description="Helical" evidence="9">
    <location>
        <begin position="181"/>
        <end position="198"/>
    </location>
</feature>
<feature type="transmembrane region" description="Helical" evidence="9">
    <location>
        <begin position="21"/>
        <end position="45"/>
    </location>
</feature>
<evidence type="ECO:0000256" key="6">
    <source>
        <dbReference type="ARBA" id="ARBA00022840"/>
    </source>
</evidence>
<evidence type="ECO:0000259" key="11">
    <source>
        <dbReference type="PROSITE" id="PS50929"/>
    </source>
</evidence>
<evidence type="ECO:0000256" key="3">
    <source>
        <dbReference type="ARBA" id="ARBA00022475"/>
    </source>
</evidence>
<evidence type="ECO:0000256" key="8">
    <source>
        <dbReference type="ARBA" id="ARBA00023136"/>
    </source>
</evidence>
<name>A0A150XVW6_9BACT</name>
<evidence type="ECO:0000256" key="7">
    <source>
        <dbReference type="ARBA" id="ARBA00022989"/>
    </source>
</evidence>
<dbReference type="STRING" id="296218.AWN68_13720"/>
<dbReference type="PROSITE" id="PS50893">
    <property type="entry name" value="ABC_TRANSPORTER_2"/>
    <property type="match status" value="1"/>
</dbReference>
<dbReference type="Gene3D" id="1.20.1560.10">
    <property type="entry name" value="ABC transporter type 1, transmembrane domain"/>
    <property type="match status" value="1"/>
</dbReference>
<keyword evidence="5" id="KW-0547">Nucleotide-binding</keyword>
<dbReference type="FunFam" id="3.40.50.300:FF:000299">
    <property type="entry name" value="ABC transporter ATP-binding protein/permease"/>
    <property type="match status" value="1"/>
</dbReference>
<dbReference type="GO" id="GO:0016887">
    <property type="term" value="F:ATP hydrolysis activity"/>
    <property type="evidence" value="ECO:0007669"/>
    <property type="project" value="InterPro"/>
</dbReference>
<dbReference type="InterPro" id="IPR036640">
    <property type="entry name" value="ABC1_TM_sf"/>
</dbReference>
<proteinExistence type="predicted"/>
<keyword evidence="3" id="KW-1003">Cell membrane</keyword>
<evidence type="ECO:0000259" key="10">
    <source>
        <dbReference type="PROSITE" id="PS50893"/>
    </source>
</evidence>
<dbReference type="PROSITE" id="PS50929">
    <property type="entry name" value="ABC_TM1F"/>
    <property type="match status" value="1"/>
</dbReference>
<dbReference type="InterPro" id="IPR039421">
    <property type="entry name" value="Type_1_exporter"/>
</dbReference>
<feature type="domain" description="ABC transporter" evidence="10">
    <location>
        <begin position="357"/>
        <end position="592"/>
    </location>
</feature>
<dbReference type="GO" id="GO:0034040">
    <property type="term" value="F:ATPase-coupled lipid transmembrane transporter activity"/>
    <property type="evidence" value="ECO:0007669"/>
    <property type="project" value="TreeGrafter"/>
</dbReference>
<keyword evidence="2" id="KW-0813">Transport</keyword>
<dbReference type="GO" id="GO:0005524">
    <property type="term" value="F:ATP binding"/>
    <property type="evidence" value="ECO:0007669"/>
    <property type="project" value="UniProtKB-KW"/>
</dbReference>
<protein>
    <submittedName>
        <fullName evidence="12">ABC transporter ATP-binding protein</fullName>
    </submittedName>
</protein>
<dbReference type="RefSeq" id="WP_068412087.1">
    <property type="nucleotide sequence ID" value="NZ_LRDB01000002.1"/>
</dbReference>
<reference evidence="12 13" key="1">
    <citation type="submission" date="2016-01" db="EMBL/GenBank/DDBJ databases">
        <title>Genome sequencing of Roseivirga echinicomitans KMM 6058.</title>
        <authorList>
            <person name="Selvaratnam C."/>
            <person name="Thevarajoo S."/>
            <person name="Goh K.M."/>
            <person name="Ee R."/>
            <person name="Chan K.-G."/>
            <person name="Chong C.S."/>
        </authorList>
    </citation>
    <scope>NUCLEOTIDE SEQUENCE [LARGE SCALE GENOMIC DNA]</scope>
    <source>
        <strain evidence="12 13">KMM 6058</strain>
    </source>
</reference>
<evidence type="ECO:0000256" key="2">
    <source>
        <dbReference type="ARBA" id="ARBA00022448"/>
    </source>
</evidence>
<keyword evidence="8 9" id="KW-0472">Membrane</keyword>
<dbReference type="Pfam" id="PF00664">
    <property type="entry name" value="ABC_membrane"/>
    <property type="match status" value="1"/>
</dbReference>
<dbReference type="EMBL" id="LRDB01000002">
    <property type="protein sequence ID" value="KYG82838.1"/>
    <property type="molecule type" value="Genomic_DNA"/>
</dbReference>
<organism evidence="12 13">
    <name type="scientific">Roseivirga echinicomitans</name>
    <dbReference type="NCBI Taxonomy" id="296218"/>
    <lineage>
        <taxon>Bacteria</taxon>
        <taxon>Pseudomonadati</taxon>
        <taxon>Bacteroidota</taxon>
        <taxon>Cytophagia</taxon>
        <taxon>Cytophagales</taxon>
        <taxon>Roseivirgaceae</taxon>
        <taxon>Roseivirga</taxon>
    </lineage>
</organism>
<dbReference type="SMART" id="SM00382">
    <property type="entry name" value="AAA"/>
    <property type="match status" value="1"/>
</dbReference>
<feature type="transmembrane region" description="Helical" evidence="9">
    <location>
        <begin position="265"/>
        <end position="288"/>
    </location>
</feature>
<dbReference type="PROSITE" id="PS00211">
    <property type="entry name" value="ABC_TRANSPORTER_1"/>
    <property type="match status" value="1"/>
</dbReference>
<feature type="transmembrane region" description="Helical" evidence="9">
    <location>
        <begin position="294"/>
        <end position="314"/>
    </location>
</feature>
<evidence type="ECO:0000256" key="4">
    <source>
        <dbReference type="ARBA" id="ARBA00022692"/>
    </source>
</evidence>
<feature type="transmembrane region" description="Helical" evidence="9">
    <location>
        <begin position="153"/>
        <end position="175"/>
    </location>
</feature>
<dbReference type="GO" id="GO:0005886">
    <property type="term" value="C:plasma membrane"/>
    <property type="evidence" value="ECO:0007669"/>
    <property type="project" value="UniProtKB-SubCell"/>
</dbReference>
<dbReference type="InterPro" id="IPR003439">
    <property type="entry name" value="ABC_transporter-like_ATP-bd"/>
</dbReference>
<keyword evidence="6 12" id="KW-0067">ATP-binding</keyword>
<dbReference type="SUPFAM" id="SSF90123">
    <property type="entry name" value="ABC transporter transmembrane region"/>
    <property type="match status" value="1"/>
</dbReference>
<dbReference type="InterPro" id="IPR003593">
    <property type="entry name" value="AAA+_ATPase"/>
</dbReference>
<keyword evidence="4 9" id="KW-0812">Transmembrane</keyword>
<dbReference type="Proteomes" id="UP000075615">
    <property type="component" value="Unassembled WGS sequence"/>
</dbReference>
<evidence type="ECO:0000256" key="5">
    <source>
        <dbReference type="ARBA" id="ARBA00022741"/>
    </source>
</evidence>
<sequence>MNFFKSDIVGYFLYFYKQLKYRVFVVIVLSIIVGALDGLGLAMFLPLLQMVNKGSSAESQDLGQLDFIPRGMDRLGLPFELISVLSLLCIFFILKGTAKYFSGLYNVNIQQFYVKKIRLGLLSGVKSMFFKSYMTTDMGRIQNTLTGEVGRVMVAYTAYFSALQNLVLMLVYVSFAIFIDIKFSFLVVIGALLTNVLYRKIYKLTRGSSHRVTSLSHDFEGFLIQFVQNFKYLKATGLLNKYEKRLSGSIVNIEKENRKIGTLNALLIAVKEPILIVVVSSAILIQTMVFEESLAPILISLLFFYRSLGTLIAVQNDWNKFIARIGSLENLIEFQETLSTSKENDGEVSLVSFKKEIILNGLDFSFDDQQVLRDVNLTIRAKETVAFVGESGAGKTTLINVVSGLMPVGKGELTYDGIDSSVLEKASLQKRIGYITQEPVIFSDSIFNNVTFWDERNSDTLKRFELAVRKAAMEEFMEPLPEGLDTKLGDNGINLSGGQKQRLSIARELYKEIDLLILDEATSALDSETENSIKRNIEDLKGTLTILVVAHRLSTIRNADRIVLMDKGKIEKVGDFDTLKRESSRFKRMVELQEF</sequence>
<dbReference type="InterPro" id="IPR011527">
    <property type="entry name" value="ABC1_TM_dom"/>
</dbReference>
<dbReference type="InterPro" id="IPR027417">
    <property type="entry name" value="P-loop_NTPase"/>
</dbReference>
<comment type="subcellular location">
    <subcellularLocation>
        <location evidence="1">Cell membrane</location>
        <topology evidence="1">Multi-pass membrane protein</topology>
    </subcellularLocation>
</comment>
<evidence type="ECO:0000256" key="9">
    <source>
        <dbReference type="SAM" id="Phobius"/>
    </source>
</evidence>
<evidence type="ECO:0000313" key="13">
    <source>
        <dbReference type="Proteomes" id="UP000075615"/>
    </source>
</evidence>
<dbReference type="InterPro" id="IPR017871">
    <property type="entry name" value="ABC_transporter-like_CS"/>
</dbReference>
<keyword evidence="13" id="KW-1185">Reference proteome</keyword>
<gene>
    <name evidence="12" type="ORF">AWN68_13720</name>
</gene>
<feature type="domain" description="ABC transmembrane type-1" evidence="11">
    <location>
        <begin position="24"/>
        <end position="323"/>
    </location>
</feature>
<feature type="transmembrane region" description="Helical" evidence="9">
    <location>
        <begin position="75"/>
        <end position="94"/>
    </location>
</feature>
<dbReference type="SUPFAM" id="SSF52540">
    <property type="entry name" value="P-loop containing nucleoside triphosphate hydrolases"/>
    <property type="match status" value="1"/>
</dbReference>
<dbReference type="AlphaFoldDB" id="A0A150XVW6"/>
<keyword evidence="7 9" id="KW-1133">Transmembrane helix</keyword>
<dbReference type="PANTHER" id="PTHR24221:SF654">
    <property type="entry name" value="ATP-BINDING CASSETTE SUB-FAMILY B MEMBER 6"/>
    <property type="match status" value="1"/>
</dbReference>
<dbReference type="PANTHER" id="PTHR24221">
    <property type="entry name" value="ATP-BINDING CASSETTE SUB-FAMILY B"/>
    <property type="match status" value="1"/>
</dbReference>
<dbReference type="Gene3D" id="3.40.50.300">
    <property type="entry name" value="P-loop containing nucleotide triphosphate hydrolases"/>
    <property type="match status" value="1"/>
</dbReference>
<dbReference type="Pfam" id="PF00005">
    <property type="entry name" value="ABC_tran"/>
    <property type="match status" value="1"/>
</dbReference>
<dbReference type="GO" id="GO:0140359">
    <property type="term" value="F:ABC-type transporter activity"/>
    <property type="evidence" value="ECO:0007669"/>
    <property type="project" value="InterPro"/>
</dbReference>
<comment type="caution">
    <text evidence="12">The sequence shown here is derived from an EMBL/GenBank/DDBJ whole genome shotgun (WGS) entry which is preliminary data.</text>
</comment>
<evidence type="ECO:0000256" key="1">
    <source>
        <dbReference type="ARBA" id="ARBA00004651"/>
    </source>
</evidence>